<keyword evidence="4" id="KW-1185">Reference proteome</keyword>
<gene>
    <name evidence="3" type="ORF">ET996_11180</name>
</gene>
<feature type="region of interest" description="Disordered" evidence="1">
    <location>
        <begin position="1"/>
        <end position="43"/>
    </location>
</feature>
<organism evidence="3 4">
    <name type="scientific">Propioniciclava tarda</name>
    <dbReference type="NCBI Taxonomy" id="433330"/>
    <lineage>
        <taxon>Bacteria</taxon>
        <taxon>Bacillati</taxon>
        <taxon>Actinomycetota</taxon>
        <taxon>Actinomycetes</taxon>
        <taxon>Propionibacteriales</taxon>
        <taxon>Propionibacteriaceae</taxon>
        <taxon>Propioniciclava</taxon>
    </lineage>
</organism>
<dbReference type="PANTHER" id="PTHR47396">
    <property type="entry name" value="TYPE I RESTRICTION ENZYME ECOKI R PROTEIN"/>
    <property type="match status" value="1"/>
</dbReference>
<feature type="domain" description="Helicase/UvrB N-terminal" evidence="2">
    <location>
        <begin position="161"/>
        <end position="335"/>
    </location>
</feature>
<dbReference type="SUPFAM" id="SSF52540">
    <property type="entry name" value="P-loop containing nucleoside triphosphate hydrolases"/>
    <property type="match status" value="2"/>
</dbReference>
<dbReference type="PANTHER" id="PTHR47396:SF1">
    <property type="entry name" value="ATP-DEPENDENT HELICASE IRC3-RELATED"/>
    <property type="match status" value="1"/>
</dbReference>
<dbReference type="InterPro" id="IPR006935">
    <property type="entry name" value="Helicase/UvrB_N"/>
</dbReference>
<dbReference type="GO" id="GO:0016787">
    <property type="term" value="F:hydrolase activity"/>
    <property type="evidence" value="ECO:0007669"/>
    <property type="project" value="InterPro"/>
</dbReference>
<accession>A0A4Q9KL57</accession>
<dbReference type="EMBL" id="SDMR01000014">
    <property type="protein sequence ID" value="TBT94389.1"/>
    <property type="molecule type" value="Genomic_DNA"/>
</dbReference>
<keyword evidence="3" id="KW-0378">Hydrolase</keyword>
<dbReference type="OrthoDB" id="9776021at2"/>
<dbReference type="Pfam" id="PF04851">
    <property type="entry name" value="ResIII"/>
    <property type="match status" value="1"/>
</dbReference>
<dbReference type="InterPro" id="IPR027417">
    <property type="entry name" value="P-loop_NTPase"/>
</dbReference>
<dbReference type="GO" id="GO:0005524">
    <property type="term" value="F:ATP binding"/>
    <property type="evidence" value="ECO:0007669"/>
    <property type="project" value="InterPro"/>
</dbReference>
<proteinExistence type="predicted"/>
<dbReference type="GO" id="GO:0005829">
    <property type="term" value="C:cytosol"/>
    <property type="evidence" value="ECO:0007669"/>
    <property type="project" value="TreeGrafter"/>
</dbReference>
<protein>
    <submittedName>
        <fullName evidence="3">Restriction endonuclease</fullName>
    </submittedName>
</protein>
<dbReference type="AlphaFoldDB" id="A0A4Q9KL57"/>
<name>A0A4Q9KL57_PROTD</name>
<sequence length="1044" mass="115512">MEESLSNPVLNGPFDAPTRHFELGPKGPTGAILSGRRPSESFIPVPQTKKGKRVAVEAQDALDFDATHERVEKNTLINDLRKAVDAWRAANYPGSTPTTKKLLLHWADPARENRVLFCQREAAETAIFLAEVAGRRVEIAEHLRTPNARTMEVADWRERLEAANAEHNEGLPRIALKMATGSGKTVVMAMLIAWNTLNKVQSPNDARFAKRFLVVTPGITIRDRLRVLDPAEPDNYYDLRDLVPADLRAFLGQAQIVITNYHAFNPKDSKEIRGVARFTKNILLAGKASDPFKETDAAVVSRVLRGWGVGSGRHQAEIVVFNDEAHHCYADRQERAKEVDGSDADLEAKAANEQARVWYKGVRAVAGSVGVKAIYDLSATPFYLRGSGYAEGFIFPWTVCDFSLMDAIESGIVKVPRIPVDDDAAHDQVTYLNLWDAIGTNQMLAKRAADKLSVVDWLIPPQLEGALKSLYRSYSAAFETWQQHREAWGEAPPVFIVVCPNTSVSRLVYEWIAGTQVETPTGPKVVDGNLALFNNVVGEGFLDRPHTILIDSAQLESGDALKDDFKKAASSEIEVFKNDYRRRNPGADVEALTDEDLLREVMNTVGKPGRLGEPVRCVVSVAMLTEGWDANTVTHILGIRAFRSQLLCEQVVGRGLRRRSYALDDNGRFSPEYASVYGVPFAFIPSDKPPLDPKPSPPAVDVFSVKGRESLRITFPHVEAYRLEIPDEHLYLDADAAPRYRVGRSTVPTWTENAPIVGEVEVIEDESGPLRPQSVAFRLAKRLLKHNYIVGSDERPWLFPRLVEICREWIDTCVDLEPGFDMGTLVRYAEFESDACEAIYQAVSSQHGNERARMRVILRLADPVGDTGSVKFVTHKATVDVAKSEVNRVVLDGPGGNTWEEHVAQLIEGGHLPQVAAFVKNDHLGFTIPYVHKGRTHAYVPDFLLKLNRRDDADLDRVLIVEVSGGLKSAHAPGSIQAKADTARDSWCAGVNNHGGFGRWGYVEITNKDASLADLRAAIAALYADGPIIGDPDRLDYAEVHRGS</sequence>
<dbReference type="InterPro" id="IPR050742">
    <property type="entry name" value="Helicase_Restrict-Modif_Enz"/>
</dbReference>
<dbReference type="Gene3D" id="3.40.50.300">
    <property type="entry name" value="P-loop containing nucleotide triphosphate hydrolases"/>
    <property type="match status" value="2"/>
</dbReference>
<keyword evidence="3" id="KW-0255">Endonuclease</keyword>
<comment type="caution">
    <text evidence="3">The sequence shown here is derived from an EMBL/GenBank/DDBJ whole genome shotgun (WGS) entry which is preliminary data.</text>
</comment>
<dbReference type="Proteomes" id="UP000291933">
    <property type="component" value="Unassembled WGS sequence"/>
</dbReference>
<dbReference type="GO" id="GO:0003677">
    <property type="term" value="F:DNA binding"/>
    <property type="evidence" value="ECO:0007669"/>
    <property type="project" value="InterPro"/>
</dbReference>
<dbReference type="RefSeq" id="WP_131172632.1">
    <property type="nucleotide sequence ID" value="NZ_FXTL01000014.1"/>
</dbReference>
<dbReference type="GO" id="GO:0004519">
    <property type="term" value="F:endonuclease activity"/>
    <property type="evidence" value="ECO:0007669"/>
    <property type="project" value="UniProtKB-KW"/>
</dbReference>
<reference evidence="3 4" key="1">
    <citation type="submission" date="2019-01" db="EMBL/GenBank/DDBJ databases">
        <title>Lactibacter flavus gen. nov., sp. nov., a novel bacterium of the family Propionibacteriaceae isolated from raw milk and dairy products.</title>
        <authorList>
            <person name="Huptas C."/>
            <person name="Wenning M."/>
            <person name="Breitenwieser F."/>
            <person name="Doll E."/>
            <person name="Von Neubeck M."/>
            <person name="Busse H.-J."/>
            <person name="Scherer S."/>
        </authorList>
    </citation>
    <scope>NUCLEOTIDE SEQUENCE [LARGE SCALE GENOMIC DNA]</scope>
    <source>
        <strain evidence="4">DSM 22130 / JCM 15804 / WR061</strain>
    </source>
</reference>
<evidence type="ECO:0000256" key="1">
    <source>
        <dbReference type="SAM" id="MobiDB-lite"/>
    </source>
</evidence>
<evidence type="ECO:0000259" key="2">
    <source>
        <dbReference type="Pfam" id="PF04851"/>
    </source>
</evidence>
<keyword evidence="3" id="KW-0540">Nuclease</keyword>
<dbReference type="NCBIfam" id="NF046055">
    <property type="entry name" value="restr_BPTD_3080"/>
    <property type="match status" value="1"/>
</dbReference>
<evidence type="ECO:0000313" key="4">
    <source>
        <dbReference type="Proteomes" id="UP000291933"/>
    </source>
</evidence>
<evidence type="ECO:0000313" key="3">
    <source>
        <dbReference type="EMBL" id="TBT94389.1"/>
    </source>
</evidence>